<dbReference type="InterPro" id="IPR036457">
    <property type="entry name" value="PPM-type-like_dom_sf"/>
</dbReference>
<gene>
    <name evidence="2" type="ORF">CTI12_AA139080</name>
</gene>
<dbReference type="AlphaFoldDB" id="A0A2U1PLI8"/>
<dbReference type="Proteomes" id="UP000245207">
    <property type="component" value="Unassembled WGS sequence"/>
</dbReference>
<organism evidence="2 3">
    <name type="scientific">Artemisia annua</name>
    <name type="common">Sweet wormwood</name>
    <dbReference type="NCBI Taxonomy" id="35608"/>
    <lineage>
        <taxon>Eukaryota</taxon>
        <taxon>Viridiplantae</taxon>
        <taxon>Streptophyta</taxon>
        <taxon>Embryophyta</taxon>
        <taxon>Tracheophyta</taxon>
        <taxon>Spermatophyta</taxon>
        <taxon>Magnoliopsida</taxon>
        <taxon>eudicotyledons</taxon>
        <taxon>Gunneridae</taxon>
        <taxon>Pentapetalae</taxon>
        <taxon>asterids</taxon>
        <taxon>campanulids</taxon>
        <taxon>Asterales</taxon>
        <taxon>Asteraceae</taxon>
        <taxon>Asteroideae</taxon>
        <taxon>Anthemideae</taxon>
        <taxon>Artemisiinae</taxon>
        <taxon>Artemisia</taxon>
    </lineage>
</organism>
<keyword evidence="3" id="KW-1185">Reference proteome</keyword>
<dbReference type="Gene3D" id="3.60.40.10">
    <property type="entry name" value="PPM-type phosphatase domain"/>
    <property type="match status" value="1"/>
</dbReference>
<dbReference type="Pfam" id="PF00481">
    <property type="entry name" value="PP2C"/>
    <property type="match status" value="1"/>
</dbReference>
<accession>A0A2U1PLI8</accession>
<reference evidence="2 3" key="1">
    <citation type="journal article" date="2018" name="Mol. Plant">
        <title>The genome of Artemisia annua provides insight into the evolution of Asteraceae family and artemisinin biosynthesis.</title>
        <authorList>
            <person name="Shen Q."/>
            <person name="Zhang L."/>
            <person name="Liao Z."/>
            <person name="Wang S."/>
            <person name="Yan T."/>
            <person name="Shi P."/>
            <person name="Liu M."/>
            <person name="Fu X."/>
            <person name="Pan Q."/>
            <person name="Wang Y."/>
            <person name="Lv Z."/>
            <person name="Lu X."/>
            <person name="Zhang F."/>
            <person name="Jiang W."/>
            <person name="Ma Y."/>
            <person name="Chen M."/>
            <person name="Hao X."/>
            <person name="Li L."/>
            <person name="Tang Y."/>
            <person name="Lv G."/>
            <person name="Zhou Y."/>
            <person name="Sun X."/>
            <person name="Brodelius P.E."/>
            <person name="Rose J.K.C."/>
            <person name="Tang K."/>
        </authorList>
    </citation>
    <scope>NUCLEOTIDE SEQUENCE [LARGE SCALE GENOMIC DNA]</scope>
    <source>
        <strain evidence="3">cv. Huhao1</strain>
        <tissue evidence="2">Leaf</tissue>
    </source>
</reference>
<dbReference type="InterPro" id="IPR001932">
    <property type="entry name" value="PPM-type_phosphatase-like_dom"/>
</dbReference>
<evidence type="ECO:0000313" key="3">
    <source>
        <dbReference type="Proteomes" id="UP000245207"/>
    </source>
</evidence>
<dbReference type="SUPFAM" id="SSF81606">
    <property type="entry name" value="PP2C-like"/>
    <property type="match status" value="1"/>
</dbReference>
<comment type="caution">
    <text evidence="2">The sequence shown here is derived from an EMBL/GenBank/DDBJ whole genome shotgun (WGS) entry which is preliminary data.</text>
</comment>
<dbReference type="OrthoDB" id="1410632at2759"/>
<sequence>MDKFIVFASDGLWEHMTNQQIVKIVYRNPREGIARRLVKSTMTIEAARKGKKEVIQ</sequence>
<name>A0A2U1PLI8_ARTAN</name>
<protein>
    <recommendedName>
        <fullName evidence="1">PPM-type phosphatase domain-containing protein</fullName>
    </recommendedName>
</protein>
<proteinExistence type="predicted"/>
<evidence type="ECO:0000313" key="2">
    <source>
        <dbReference type="EMBL" id="PWA86608.1"/>
    </source>
</evidence>
<evidence type="ECO:0000259" key="1">
    <source>
        <dbReference type="Pfam" id="PF00481"/>
    </source>
</evidence>
<dbReference type="EMBL" id="PKPP01000998">
    <property type="protein sequence ID" value="PWA86608.1"/>
    <property type="molecule type" value="Genomic_DNA"/>
</dbReference>
<dbReference type="STRING" id="35608.A0A2U1PLI8"/>
<feature type="domain" description="PPM-type phosphatase" evidence="1">
    <location>
        <begin position="2"/>
        <end position="42"/>
    </location>
</feature>